<feature type="transmembrane region" description="Helical" evidence="5">
    <location>
        <begin position="338"/>
        <end position="357"/>
    </location>
</feature>
<dbReference type="EMBL" id="QWGP01000049">
    <property type="protein sequence ID" value="RHZ90712.1"/>
    <property type="molecule type" value="Genomic_DNA"/>
</dbReference>
<evidence type="ECO:0000259" key="6">
    <source>
        <dbReference type="Pfam" id="PF04932"/>
    </source>
</evidence>
<evidence type="ECO:0000313" key="7">
    <source>
        <dbReference type="EMBL" id="RHZ90712.1"/>
    </source>
</evidence>
<name>A0AAX1UEW9_CERSP</name>
<dbReference type="Proteomes" id="UP000266305">
    <property type="component" value="Unassembled WGS sequence"/>
</dbReference>
<feature type="transmembrane region" description="Helical" evidence="5">
    <location>
        <begin position="369"/>
        <end position="387"/>
    </location>
</feature>
<sequence length="417" mass="45307">MTGDALGKPLGLQVEWRTLEIVAVLLALMIQTGAVSVLLLESDGGLGSGPRMILRAMALPGYAVTLVILARYYVPFLALLRQNLPMALFLVLPFLSAFWSIGPSVTLRRAIAIFFSILMCYVLAIRFTPRQFLVLSTLVIAATLILSLLAIVALPGLAFMPQGPELRGVFVHKNVLGWYAAFGLLLSAALGADRTLGLRPFAISVFVAALVCLLLSQSGTALVTAALAVAFTVFYALLRRARPLGRSFLTLLVLQSTVLFAASVNSFVPALLEGMGKDATLTGRVPLWDLVDQAILRRPVLGYGYQAFWSEGSGEAWVIWTKLVWMAPHAHNGYRDTLLSLGLVGLALLVVVIVRALRQGAALLSREPSEPWLVLNVLVAVFLVMNMTESLLLQQNNFLFILFVTAALMFSRRETPT</sequence>
<feature type="transmembrane region" description="Helical" evidence="5">
    <location>
        <begin position="393"/>
        <end position="411"/>
    </location>
</feature>
<feature type="transmembrane region" description="Helical" evidence="5">
    <location>
        <begin position="222"/>
        <end position="238"/>
    </location>
</feature>
<feature type="transmembrane region" description="Helical" evidence="5">
    <location>
        <begin position="250"/>
        <end position="272"/>
    </location>
</feature>
<dbReference type="Pfam" id="PF04932">
    <property type="entry name" value="Wzy_C"/>
    <property type="match status" value="1"/>
</dbReference>
<evidence type="ECO:0000256" key="4">
    <source>
        <dbReference type="ARBA" id="ARBA00023136"/>
    </source>
</evidence>
<keyword evidence="4 5" id="KW-0472">Membrane</keyword>
<reference evidence="7 8" key="1">
    <citation type="submission" date="2018-08" db="EMBL/GenBank/DDBJ databases">
        <title>Draft genome sequence of Rhodobacter sphaeroides FY.</title>
        <authorList>
            <person name="Rayyan A."/>
            <person name="Meyer T.E."/>
            <person name="Kyndt J.A."/>
        </authorList>
    </citation>
    <scope>NUCLEOTIDE SEQUENCE [LARGE SCALE GENOMIC DNA]</scope>
    <source>
        <strain evidence="7 8">FY</strain>
    </source>
</reference>
<keyword evidence="7" id="KW-0436">Ligase</keyword>
<comment type="caution">
    <text evidence="7">The sequence shown here is derived from an EMBL/GenBank/DDBJ whole genome shotgun (WGS) entry which is preliminary data.</text>
</comment>
<feature type="transmembrane region" description="Helical" evidence="5">
    <location>
        <begin position="132"/>
        <end position="155"/>
    </location>
</feature>
<evidence type="ECO:0000256" key="1">
    <source>
        <dbReference type="ARBA" id="ARBA00004141"/>
    </source>
</evidence>
<organism evidence="7 8">
    <name type="scientific">Cereibacter sphaeroides</name>
    <name type="common">Rhodobacter sphaeroides</name>
    <dbReference type="NCBI Taxonomy" id="1063"/>
    <lineage>
        <taxon>Bacteria</taxon>
        <taxon>Pseudomonadati</taxon>
        <taxon>Pseudomonadota</taxon>
        <taxon>Alphaproteobacteria</taxon>
        <taxon>Rhodobacterales</taxon>
        <taxon>Paracoccaceae</taxon>
        <taxon>Cereibacter</taxon>
    </lineage>
</organism>
<feature type="transmembrane region" description="Helical" evidence="5">
    <location>
        <begin position="84"/>
        <end position="101"/>
    </location>
</feature>
<keyword evidence="2 5" id="KW-0812">Transmembrane</keyword>
<dbReference type="PANTHER" id="PTHR37422:SF17">
    <property type="entry name" value="O-ANTIGEN LIGASE"/>
    <property type="match status" value="1"/>
</dbReference>
<evidence type="ECO:0000256" key="3">
    <source>
        <dbReference type="ARBA" id="ARBA00022989"/>
    </source>
</evidence>
<feature type="transmembrane region" description="Helical" evidence="5">
    <location>
        <begin position="107"/>
        <end position="125"/>
    </location>
</feature>
<accession>A0AAX1UEW9</accession>
<evidence type="ECO:0000256" key="5">
    <source>
        <dbReference type="SAM" id="Phobius"/>
    </source>
</evidence>
<feature type="transmembrane region" description="Helical" evidence="5">
    <location>
        <begin position="198"/>
        <end position="216"/>
    </location>
</feature>
<evidence type="ECO:0000256" key="2">
    <source>
        <dbReference type="ARBA" id="ARBA00022692"/>
    </source>
</evidence>
<evidence type="ECO:0000313" key="8">
    <source>
        <dbReference type="Proteomes" id="UP000266305"/>
    </source>
</evidence>
<feature type="transmembrane region" description="Helical" evidence="5">
    <location>
        <begin position="52"/>
        <end position="72"/>
    </location>
</feature>
<dbReference type="InterPro" id="IPR051533">
    <property type="entry name" value="WaaL-like"/>
</dbReference>
<proteinExistence type="predicted"/>
<comment type="subcellular location">
    <subcellularLocation>
        <location evidence="1">Membrane</location>
        <topology evidence="1">Multi-pass membrane protein</topology>
    </subcellularLocation>
</comment>
<feature type="domain" description="O-antigen ligase-related" evidence="6">
    <location>
        <begin position="205"/>
        <end position="350"/>
    </location>
</feature>
<dbReference type="RefSeq" id="WP_089257886.1">
    <property type="nucleotide sequence ID" value="NZ_QWGP01000049.1"/>
</dbReference>
<keyword evidence="3 5" id="KW-1133">Transmembrane helix</keyword>
<protein>
    <submittedName>
        <fullName evidence="7">O-antigen ligase family protein</fullName>
    </submittedName>
</protein>
<dbReference type="AlphaFoldDB" id="A0AAX1UEW9"/>
<dbReference type="InterPro" id="IPR007016">
    <property type="entry name" value="O-antigen_ligase-rel_domated"/>
</dbReference>
<feature type="transmembrane region" description="Helical" evidence="5">
    <location>
        <begin position="175"/>
        <end position="191"/>
    </location>
</feature>
<dbReference type="GO" id="GO:0016874">
    <property type="term" value="F:ligase activity"/>
    <property type="evidence" value="ECO:0007669"/>
    <property type="project" value="UniProtKB-KW"/>
</dbReference>
<dbReference type="GO" id="GO:0016020">
    <property type="term" value="C:membrane"/>
    <property type="evidence" value="ECO:0007669"/>
    <property type="project" value="UniProtKB-SubCell"/>
</dbReference>
<dbReference type="PANTHER" id="PTHR37422">
    <property type="entry name" value="TEICHURONIC ACID BIOSYNTHESIS PROTEIN TUAE"/>
    <property type="match status" value="1"/>
</dbReference>
<gene>
    <name evidence="7" type="ORF">D1114_22470</name>
</gene>
<feature type="transmembrane region" description="Helical" evidence="5">
    <location>
        <begin position="21"/>
        <end position="40"/>
    </location>
</feature>